<dbReference type="EMBL" id="UAVU01000009">
    <property type="protein sequence ID" value="SQC92148.1"/>
    <property type="molecule type" value="Genomic_DNA"/>
</dbReference>
<keyword evidence="1" id="KW-0614">Plasmid</keyword>
<evidence type="ECO:0000313" key="4">
    <source>
        <dbReference type="Proteomes" id="UP000251197"/>
    </source>
</evidence>
<protein>
    <submittedName>
        <fullName evidence="1">Uncharacterized protein</fullName>
    </submittedName>
</protein>
<dbReference type="AlphaFoldDB" id="A0A291E667"/>
<dbReference type="EMBL" id="CP023526">
    <property type="protein sequence ID" value="ATF95433.1"/>
    <property type="molecule type" value="Genomic_DNA"/>
</dbReference>
<proteinExistence type="predicted"/>
<organism evidence="1 3">
    <name type="scientific">Cedecea neteri</name>
    <dbReference type="NCBI Taxonomy" id="158822"/>
    <lineage>
        <taxon>Bacteria</taxon>
        <taxon>Pseudomonadati</taxon>
        <taxon>Pseudomonadota</taxon>
        <taxon>Gammaproteobacteria</taxon>
        <taxon>Enterobacterales</taxon>
        <taxon>Enterobacteriaceae</taxon>
        <taxon>Cedecea</taxon>
    </lineage>
</organism>
<dbReference type="Proteomes" id="UP000251197">
    <property type="component" value="Unassembled WGS sequence"/>
</dbReference>
<dbReference type="RefSeq" id="WP_061277647.1">
    <property type="nucleotide sequence ID" value="NZ_CP023526.1"/>
</dbReference>
<reference evidence="2 4" key="2">
    <citation type="submission" date="2018-06" db="EMBL/GenBank/DDBJ databases">
        <authorList>
            <consortium name="Pathogen Informatics"/>
            <person name="Doyle S."/>
        </authorList>
    </citation>
    <scope>NUCLEOTIDE SEQUENCE [LARGE SCALE GENOMIC DNA]</scope>
    <source>
        <strain evidence="2 4">NCTC12120</strain>
    </source>
</reference>
<gene>
    <name evidence="1" type="ORF">CO704_25480</name>
    <name evidence="2" type="ORF">NCTC12120_05337</name>
</gene>
<geneLocation type="plasmid" evidence="1">
    <name>unnamed</name>
</geneLocation>
<evidence type="ECO:0000313" key="3">
    <source>
        <dbReference type="Proteomes" id="UP000217979"/>
    </source>
</evidence>
<reference evidence="1 3" key="1">
    <citation type="submission" date="2017-09" db="EMBL/GenBank/DDBJ databases">
        <title>FDA dAtabase for Regulatory Grade micrObial Sequences (FDA-ARGOS): Supporting development and validation of Infectious Disease Dx tests.</title>
        <authorList>
            <person name="Minogue T."/>
            <person name="Wolcott M."/>
            <person name="Wasieloski L."/>
            <person name="Aguilar W."/>
            <person name="Moore D."/>
            <person name="Tallon L."/>
            <person name="Sadzewicz L."/>
            <person name="Ott S."/>
            <person name="Zhao X."/>
            <person name="Nagaraj S."/>
            <person name="Vavikolanu K."/>
            <person name="Aluvathingal J."/>
            <person name="Nadendla S."/>
            <person name="Sichtig H."/>
        </authorList>
    </citation>
    <scope>NUCLEOTIDE SEQUENCE [LARGE SCALE GENOMIC DNA]</scope>
    <source>
        <strain evidence="1 3">FDAARGOS_392</strain>
        <plasmid evidence="3">Plasmid unnamed</plasmid>
        <plasmid evidence="1">unnamed</plasmid>
    </source>
</reference>
<dbReference type="Proteomes" id="UP000217979">
    <property type="component" value="Plasmid unnamed"/>
</dbReference>
<accession>A0A291E667</accession>
<evidence type="ECO:0000313" key="1">
    <source>
        <dbReference type="EMBL" id="ATF95433.1"/>
    </source>
</evidence>
<name>A0A291E667_9ENTR</name>
<evidence type="ECO:0000313" key="2">
    <source>
        <dbReference type="EMBL" id="SQC92148.1"/>
    </source>
</evidence>
<sequence>MENSIQILDAAISKLRLIRTSGECFDCVVNISGKNEKTEKIESHFASAFSISSQGQSELFNLLYTASQEGKKLDSVLLRAEVSSPDVWELDEFVIKGK</sequence>